<name>A0ABX3GEY8_9BACL</name>
<proteinExistence type="predicted"/>
<reference evidence="1 2" key="1">
    <citation type="submission" date="2016-11" db="EMBL/GenBank/DDBJ databases">
        <title>Paenibacillus species isolates.</title>
        <authorList>
            <person name="Beno S.M."/>
        </authorList>
    </citation>
    <scope>NUCLEOTIDE SEQUENCE [LARGE SCALE GENOMIC DNA]</scope>
    <source>
        <strain evidence="1 2">FSL H7-0433</strain>
    </source>
</reference>
<dbReference type="EMBL" id="MPVP01000662">
    <property type="protein sequence ID" value="OMC94404.1"/>
    <property type="molecule type" value="Genomic_DNA"/>
</dbReference>
<accession>A0ABX3GEY8</accession>
<gene>
    <name evidence="1" type="ORF">BSO21_33970</name>
</gene>
<dbReference type="Proteomes" id="UP000187158">
    <property type="component" value="Unassembled WGS sequence"/>
</dbReference>
<evidence type="ECO:0000313" key="1">
    <source>
        <dbReference type="EMBL" id="OMC94404.1"/>
    </source>
</evidence>
<comment type="caution">
    <text evidence="1">The sequence shown here is derived from an EMBL/GenBank/DDBJ whole genome shotgun (WGS) entry which is preliminary data.</text>
</comment>
<keyword evidence="2" id="KW-1185">Reference proteome</keyword>
<sequence>MSRRNRKYAVPGASRGMQIFKAEVMRREGYDV</sequence>
<keyword evidence="1" id="KW-0378">Hydrolase</keyword>
<evidence type="ECO:0000313" key="2">
    <source>
        <dbReference type="Proteomes" id="UP000187158"/>
    </source>
</evidence>
<protein>
    <submittedName>
        <fullName evidence="1">Alpha/beta hydrolase</fullName>
    </submittedName>
</protein>
<feature type="non-terminal residue" evidence="1">
    <location>
        <position position="32"/>
    </location>
</feature>
<organism evidence="1 2">
    <name type="scientific">Paenibacillus odorifer</name>
    <dbReference type="NCBI Taxonomy" id="189426"/>
    <lineage>
        <taxon>Bacteria</taxon>
        <taxon>Bacillati</taxon>
        <taxon>Bacillota</taxon>
        <taxon>Bacilli</taxon>
        <taxon>Bacillales</taxon>
        <taxon>Paenibacillaceae</taxon>
        <taxon>Paenibacillus</taxon>
    </lineage>
</organism>
<dbReference type="GO" id="GO:0016787">
    <property type="term" value="F:hydrolase activity"/>
    <property type="evidence" value="ECO:0007669"/>
    <property type="project" value="UniProtKB-KW"/>
</dbReference>